<dbReference type="GO" id="GO:0050660">
    <property type="term" value="F:flavin adenine dinucleotide binding"/>
    <property type="evidence" value="ECO:0007669"/>
    <property type="project" value="InterPro"/>
</dbReference>
<dbReference type="PANTHER" id="PTHR42973">
    <property type="entry name" value="BINDING OXIDOREDUCTASE, PUTATIVE (AFU_ORTHOLOGUE AFUA_1G17690)-RELATED"/>
    <property type="match status" value="1"/>
</dbReference>
<proteinExistence type="inferred from homology"/>
<dbReference type="InterPro" id="IPR036318">
    <property type="entry name" value="FAD-bd_PCMH-like_sf"/>
</dbReference>
<reference evidence="7" key="1">
    <citation type="submission" date="2023-06" db="EMBL/GenBank/DDBJ databases">
        <title>Genome-scale phylogeny and comparative genomics of the fungal order Sordariales.</title>
        <authorList>
            <consortium name="Lawrence Berkeley National Laboratory"/>
            <person name="Hensen N."/>
            <person name="Bonometti L."/>
            <person name="Westerberg I."/>
            <person name="Brannstrom I.O."/>
            <person name="Guillou S."/>
            <person name="Cros-Aarteil S."/>
            <person name="Calhoun S."/>
            <person name="Haridas S."/>
            <person name="Kuo A."/>
            <person name="Mondo S."/>
            <person name="Pangilinan J."/>
            <person name="Riley R."/>
            <person name="LaButti K."/>
            <person name="Andreopoulos B."/>
            <person name="Lipzen A."/>
            <person name="Chen C."/>
            <person name="Yanf M."/>
            <person name="Daum C."/>
            <person name="Ng V."/>
            <person name="Clum A."/>
            <person name="Steindorff A."/>
            <person name="Ohm R."/>
            <person name="Martin F."/>
            <person name="Silar P."/>
            <person name="Natvig D."/>
            <person name="Lalanne C."/>
            <person name="Gautier V."/>
            <person name="Ament-velasquez S.L."/>
            <person name="Kruys A."/>
            <person name="Hutchinson M.I."/>
            <person name="Powell A.J."/>
            <person name="Barry K."/>
            <person name="Miller A.N."/>
            <person name="Grigoriev I.V."/>
            <person name="Debuchy R."/>
            <person name="Gladieux P."/>
            <person name="Thoren M.H."/>
            <person name="Johannesson H."/>
        </authorList>
    </citation>
    <scope>NUCLEOTIDE SEQUENCE</scope>
    <source>
        <strain evidence="7">SMH3187-1</strain>
    </source>
</reference>
<evidence type="ECO:0008006" key="9">
    <source>
        <dbReference type="Google" id="ProtNLM"/>
    </source>
</evidence>
<dbReference type="EMBL" id="JAUKUD010000009">
    <property type="protein sequence ID" value="KAK0735925.1"/>
    <property type="molecule type" value="Genomic_DNA"/>
</dbReference>
<keyword evidence="3" id="KW-0285">Flavoprotein</keyword>
<sequence>MGKSNPVPLSRRGNLKSKSPQYSVVVVVATEADVSAAVTFANKHDIPFTAKFVGFRVVLANGTVVSADVETNPDLFWALRGAGHNFGIITEVKLRIYDRKGSSDWSYRQLSFSGDKVEAVFDEINNKQSSTACFQRILPPTRGLCGVLPRPVAPQKHQLSPSTTRPHRRDGLRHRAEGCTPPQGHSAVCLGAVERHVPAAMRKMYNLFNEVIKTIPELWASYIFVEGYGTEAMRQMNATLEGIVQKRGEEIRAAKLEGQDRQRSYVNYAVKQESLESMYGYEAWRLEKLRGLKKELDPKIVWVLRPSSENVAAYIPSVWFQNYHHIFQQGSSLWGAVSSPSLRG</sequence>
<evidence type="ECO:0000256" key="6">
    <source>
        <dbReference type="SAM" id="MobiDB-lite"/>
    </source>
</evidence>
<evidence type="ECO:0000313" key="8">
    <source>
        <dbReference type="Proteomes" id="UP001172155"/>
    </source>
</evidence>
<comment type="caution">
    <text evidence="7">The sequence shown here is derived from an EMBL/GenBank/DDBJ whole genome shotgun (WGS) entry which is preliminary data.</text>
</comment>
<dbReference type="Proteomes" id="UP001172155">
    <property type="component" value="Unassembled WGS sequence"/>
</dbReference>
<comment type="similarity">
    <text evidence="2">Belongs to the oxygen-dependent FAD-linked oxidoreductase family.</text>
</comment>
<dbReference type="Gene3D" id="3.30.465.10">
    <property type="match status" value="1"/>
</dbReference>
<evidence type="ECO:0000256" key="1">
    <source>
        <dbReference type="ARBA" id="ARBA00001974"/>
    </source>
</evidence>
<dbReference type="SUPFAM" id="SSF56176">
    <property type="entry name" value="FAD-binding/transporter-associated domain-like"/>
    <property type="match status" value="1"/>
</dbReference>
<protein>
    <recommendedName>
        <fullName evidence="9">Berberine/berberine-like domain-containing protein</fullName>
    </recommendedName>
</protein>
<dbReference type="Gene3D" id="3.40.462.20">
    <property type="match status" value="1"/>
</dbReference>
<evidence type="ECO:0000256" key="5">
    <source>
        <dbReference type="ARBA" id="ARBA00023002"/>
    </source>
</evidence>
<dbReference type="InterPro" id="IPR016169">
    <property type="entry name" value="FAD-bd_PCMH_sub2"/>
</dbReference>
<evidence type="ECO:0000256" key="4">
    <source>
        <dbReference type="ARBA" id="ARBA00022827"/>
    </source>
</evidence>
<evidence type="ECO:0000313" key="7">
    <source>
        <dbReference type="EMBL" id="KAK0735925.1"/>
    </source>
</evidence>
<dbReference type="InterPro" id="IPR050416">
    <property type="entry name" value="FAD-linked_Oxidoreductase"/>
</dbReference>
<comment type="cofactor">
    <cofactor evidence="1">
        <name>FAD</name>
        <dbReference type="ChEBI" id="CHEBI:57692"/>
    </cofactor>
</comment>
<organism evidence="7 8">
    <name type="scientific">Schizothecium vesticola</name>
    <dbReference type="NCBI Taxonomy" id="314040"/>
    <lineage>
        <taxon>Eukaryota</taxon>
        <taxon>Fungi</taxon>
        <taxon>Dikarya</taxon>
        <taxon>Ascomycota</taxon>
        <taxon>Pezizomycotina</taxon>
        <taxon>Sordariomycetes</taxon>
        <taxon>Sordariomycetidae</taxon>
        <taxon>Sordariales</taxon>
        <taxon>Schizotheciaceae</taxon>
        <taxon>Schizothecium</taxon>
    </lineage>
</organism>
<evidence type="ECO:0000256" key="2">
    <source>
        <dbReference type="ARBA" id="ARBA00005466"/>
    </source>
</evidence>
<feature type="region of interest" description="Disordered" evidence="6">
    <location>
        <begin position="153"/>
        <end position="183"/>
    </location>
</feature>
<keyword evidence="5" id="KW-0560">Oxidoreductase</keyword>
<evidence type="ECO:0000256" key="3">
    <source>
        <dbReference type="ARBA" id="ARBA00022630"/>
    </source>
</evidence>
<keyword evidence="4" id="KW-0274">FAD</keyword>
<dbReference type="GO" id="GO:0016491">
    <property type="term" value="F:oxidoreductase activity"/>
    <property type="evidence" value="ECO:0007669"/>
    <property type="project" value="UniProtKB-KW"/>
</dbReference>
<gene>
    <name evidence="7" type="ORF">B0T18DRAFT_395196</name>
</gene>
<name>A0AA40BKK6_9PEZI</name>
<keyword evidence="8" id="KW-1185">Reference proteome</keyword>
<dbReference type="PANTHER" id="PTHR42973:SF9">
    <property type="entry name" value="FAD-BINDING PCMH-TYPE DOMAIN-CONTAINING PROTEIN-RELATED"/>
    <property type="match status" value="1"/>
</dbReference>
<accession>A0AA40BKK6</accession>
<dbReference type="AlphaFoldDB" id="A0AA40BKK6"/>